<evidence type="ECO:0000313" key="5">
    <source>
        <dbReference type="EMBL" id="KAK0423613.1"/>
    </source>
</evidence>
<gene>
    <name evidence="5" type="ORF">QR680_008236</name>
</gene>
<proteinExistence type="predicted"/>
<keyword evidence="2" id="KW-0862">Zinc</keyword>
<reference evidence="5" key="1">
    <citation type="submission" date="2023-06" db="EMBL/GenBank/DDBJ databases">
        <title>Genomic analysis of the entomopathogenic nematode Steinernema hermaphroditum.</title>
        <authorList>
            <person name="Schwarz E.M."/>
            <person name="Heppert J.K."/>
            <person name="Baniya A."/>
            <person name="Schwartz H.T."/>
            <person name="Tan C.-H."/>
            <person name="Antoshechkin I."/>
            <person name="Sternberg P.W."/>
            <person name="Goodrich-Blair H."/>
            <person name="Dillman A.R."/>
        </authorList>
    </citation>
    <scope>NUCLEOTIDE SEQUENCE</scope>
    <source>
        <strain evidence="5">PS9179</strain>
        <tissue evidence="5">Whole animal</tissue>
    </source>
</reference>
<dbReference type="EMBL" id="JAUCMV010000001">
    <property type="protein sequence ID" value="KAK0423613.1"/>
    <property type="molecule type" value="Genomic_DNA"/>
</dbReference>
<accession>A0AA39II29</accession>
<dbReference type="CDD" id="cd08368">
    <property type="entry name" value="LIM"/>
    <property type="match status" value="1"/>
</dbReference>
<evidence type="ECO:0000313" key="6">
    <source>
        <dbReference type="Proteomes" id="UP001175271"/>
    </source>
</evidence>
<evidence type="ECO:0000259" key="4">
    <source>
        <dbReference type="SMART" id="SM00132"/>
    </source>
</evidence>
<protein>
    <recommendedName>
        <fullName evidence="4">LIM zinc-binding domain-containing protein</fullName>
    </recommendedName>
</protein>
<dbReference type="Gene3D" id="2.10.110.10">
    <property type="entry name" value="Cysteine Rich Protein"/>
    <property type="match status" value="1"/>
</dbReference>
<sequence>MSLCVVANWDMEDLEEAVLKLPFNELPPPLNRKVHDEQFYGPEELGFRVDVVPVKHTHVIKKEKYFGTEYKKTKLSEELIRRFEEALVTPVEGLGLLTEGHSSCGECQKSLDATSVIVDWTWHRKCLRCNRCDQPLKGHRYRMLNNQILRYQVETKQPHNRRIPR</sequence>
<evidence type="ECO:0000256" key="2">
    <source>
        <dbReference type="ARBA" id="ARBA00022833"/>
    </source>
</evidence>
<dbReference type="Pfam" id="PF00412">
    <property type="entry name" value="LIM"/>
    <property type="match status" value="1"/>
</dbReference>
<dbReference type="SMART" id="SM00132">
    <property type="entry name" value="LIM"/>
    <property type="match status" value="1"/>
</dbReference>
<keyword evidence="3" id="KW-0440">LIM domain</keyword>
<organism evidence="5 6">
    <name type="scientific">Steinernema hermaphroditum</name>
    <dbReference type="NCBI Taxonomy" id="289476"/>
    <lineage>
        <taxon>Eukaryota</taxon>
        <taxon>Metazoa</taxon>
        <taxon>Ecdysozoa</taxon>
        <taxon>Nematoda</taxon>
        <taxon>Chromadorea</taxon>
        <taxon>Rhabditida</taxon>
        <taxon>Tylenchina</taxon>
        <taxon>Panagrolaimomorpha</taxon>
        <taxon>Strongyloidoidea</taxon>
        <taxon>Steinernematidae</taxon>
        <taxon>Steinernema</taxon>
    </lineage>
</organism>
<keyword evidence="1" id="KW-0479">Metal-binding</keyword>
<name>A0AA39II29_9BILA</name>
<evidence type="ECO:0000256" key="1">
    <source>
        <dbReference type="ARBA" id="ARBA00022723"/>
    </source>
</evidence>
<comment type="caution">
    <text evidence="5">The sequence shown here is derived from an EMBL/GenBank/DDBJ whole genome shotgun (WGS) entry which is preliminary data.</text>
</comment>
<feature type="domain" description="LIM zinc-binding" evidence="4">
    <location>
        <begin position="103"/>
        <end position="152"/>
    </location>
</feature>
<dbReference type="GO" id="GO:0046872">
    <property type="term" value="F:metal ion binding"/>
    <property type="evidence" value="ECO:0007669"/>
    <property type="project" value="UniProtKB-KW"/>
</dbReference>
<dbReference type="AlphaFoldDB" id="A0AA39II29"/>
<keyword evidence="6" id="KW-1185">Reference proteome</keyword>
<dbReference type="InterPro" id="IPR001781">
    <property type="entry name" value="Znf_LIM"/>
</dbReference>
<evidence type="ECO:0000256" key="3">
    <source>
        <dbReference type="ARBA" id="ARBA00023038"/>
    </source>
</evidence>
<dbReference type="Proteomes" id="UP001175271">
    <property type="component" value="Unassembled WGS sequence"/>
</dbReference>